<accession>H6KZ89</accession>
<evidence type="ECO:0000313" key="2">
    <source>
        <dbReference type="Proteomes" id="UP000007519"/>
    </source>
</evidence>
<dbReference type="PROSITE" id="PS51257">
    <property type="entry name" value="PROKAR_LIPOPROTEIN"/>
    <property type="match status" value="1"/>
</dbReference>
<dbReference type="AlphaFoldDB" id="H6KZ89"/>
<dbReference type="RefSeq" id="WP_015692112.1">
    <property type="nucleotide sequence ID" value="NC_016940.1"/>
</dbReference>
<protein>
    <recommendedName>
        <fullName evidence="3">Lipoprotein</fullName>
    </recommendedName>
</protein>
<dbReference type="KEGG" id="sgn:SGRA_1744"/>
<dbReference type="HOGENOM" id="CLU_1407882_0_0_10"/>
<organism evidence="1 2">
    <name type="scientific">Saprospira grandis (strain Lewin)</name>
    <dbReference type="NCBI Taxonomy" id="984262"/>
    <lineage>
        <taxon>Bacteria</taxon>
        <taxon>Pseudomonadati</taxon>
        <taxon>Bacteroidota</taxon>
        <taxon>Saprospiria</taxon>
        <taxon>Saprospirales</taxon>
        <taxon>Saprospiraceae</taxon>
        <taxon>Saprospira</taxon>
    </lineage>
</organism>
<proteinExistence type="predicted"/>
<gene>
    <name evidence="1" type="ordered locus">SGRA_1744</name>
</gene>
<reference evidence="1 2" key="1">
    <citation type="journal article" date="2012" name="Stand. Genomic Sci.">
        <title>Complete genome sequencing and analysis of Saprospira grandis str. Lewin, a predatory marine bacterium.</title>
        <authorList>
            <person name="Saw J.H."/>
            <person name="Yuryev A."/>
            <person name="Kanbe M."/>
            <person name="Hou S."/>
            <person name="Young A.G."/>
            <person name="Aizawa S."/>
            <person name="Alam M."/>
        </authorList>
    </citation>
    <scope>NUCLEOTIDE SEQUENCE [LARGE SCALE GENOMIC DNA]</scope>
    <source>
        <strain evidence="1 2">Lewin</strain>
    </source>
</reference>
<evidence type="ECO:0000313" key="1">
    <source>
        <dbReference type="EMBL" id="AFC24479.1"/>
    </source>
</evidence>
<evidence type="ECO:0008006" key="3">
    <source>
        <dbReference type="Google" id="ProtNLM"/>
    </source>
</evidence>
<name>H6KZ89_SAPGL</name>
<sequence>MKQLFFFLLLVISLSSCQKIMLRYYGVKQPKEETASSLYDYLRKKIAVDSQQIAHFAGYQQYAEFGPEAPEVYIFNREGYRLRYKPDSIDCSGGLTLFLEEWEQMDKLDIDSSLQLSDWTPFFQQAFSQKSYSMAEDSDYVFFIFWGKFMGRINQSAYDWYEQIEAINAKGKERLELQMIAVDPIEGWEKPEK</sequence>
<dbReference type="OrthoDB" id="1365906at2"/>
<dbReference type="Proteomes" id="UP000007519">
    <property type="component" value="Chromosome"/>
</dbReference>
<dbReference type="EMBL" id="CP002831">
    <property type="protein sequence ID" value="AFC24479.1"/>
    <property type="molecule type" value="Genomic_DNA"/>
</dbReference>
<keyword evidence="2" id="KW-1185">Reference proteome</keyword>